<dbReference type="RefSeq" id="WP_215668382.1">
    <property type="nucleotide sequence ID" value="NZ_JAFJYC010000001.1"/>
</dbReference>
<accession>A0ABS5Y8G4</accession>
<evidence type="ECO:0000313" key="1">
    <source>
        <dbReference type="EMBL" id="MBT9431227.1"/>
    </source>
</evidence>
<reference evidence="1 2" key="1">
    <citation type="journal article" date="2021" name="Genome Biol. Evol.">
        <title>The evolution of interdependence in a four-way mealybug symbiosis.</title>
        <authorList>
            <person name="Garber A.I."/>
            <person name="Kupper M."/>
            <person name="Laetsch D.R."/>
            <person name="Weldon S.R."/>
            <person name="Ladinsky M.S."/>
            <person name="Bjorkman P.J."/>
            <person name="McCutcheon J.P."/>
        </authorList>
    </citation>
    <scope>NUCLEOTIDE SEQUENCE [LARGE SCALE GENOMIC DNA]</scope>
    <source>
        <strain evidence="1">SOD</strain>
    </source>
</reference>
<organism evidence="1 2">
    <name type="scientific">Candidatus Sodalis endolongispinus</name>
    <dbReference type="NCBI Taxonomy" id="2812662"/>
    <lineage>
        <taxon>Bacteria</taxon>
        <taxon>Pseudomonadati</taxon>
        <taxon>Pseudomonadota</taxon>
        <taxon>Gammaproteobacteria</taxon>
        <taxon>Enterobacterales</taxon>
        <taxon>Bruguierivoracaceae</taxon>
        <taxon>Sodalis</taxon>
    </lineage>
</organism>
<dbReference type="EMBL" id="JAFJYC010000001">
    <property type="protein sequence ID" value="MBT9431227.1"/>
    <property type="molecule type" value="Genomic_DNA"/>
</dbReference>
<evidence type="ECO:0000313" key="2">
    <source>
        <dbReference type="Proteomes" id="UP000811282"/>
    </source>
</evidence>
<gene>
    <name evidence="1" type="ORF">JZM24_01915</name>
</gene>
<dbReference type="Proteomes" id="UP000811282">
    <property type="component" value="Unassembled WGS sequence"/>
</dbReference>
<proteinExistence type="predicted"/>
<name>A0ABS5Y8G4_9GAMM</name>
<protein>
    <submittedName>
        <fullName evidence="1">Uncharacterized protein</fullName>
    </submittedName>
</protein>
<comment type="caution">
    <text evidence="1">The sequence shown here is derived from an EMBL/GenBank/DDBJ whole genome shotgun (WGS) entry which is preliminary data.</text>
</comment>
<sequence>MPTFIIAAIDYWPGVNAWEPLMTQRLLAYTGFYKADEHEFLPPEGYSKTPIDWFGRHLLSIALKSLLLDDVDALYDESRSPMLVRVNLAWGHSLKYRLRRLPTCQRQTANAAALQIVVAPHYRRVNTGQYASHAYDDCELNLVYTAMLHTARRTFHTDSLAEKDRIAPANMLFIGLVAKALPPLFVTDFRLPALLYDHINRLVKRQWMPWASAEDKTPEQIMSHHLNHLGVAVSGEGFLPHDLPIKLLWPRREPLARQWPALGCQEASNSMSTYLTLVKYLCLHDICQQGKASPGEWRKMPDIHYRFHPHNPPLSCAYEHLLNVMWVNQGTRFAPEAVDFLQQDAIFKAQARLCVGKNRYQGYPVNAPHCIATHTPRKTPGVEVFVARSPRKKRYDALMISKNRLYIIRGDKHKSRDSGIFPQAFTLDATRQFPSLVAQTKPLKLTAASGDVFFDTVSTDLQQSYYDERREQRYAAKTIPKAQLALTSLVPCYDCAGDLIRRRRALAVLRYSLEVLSFLPGRGSLAGLSARLSGNAILGLMGQVTRTGSTRRGLQKALLEDLIPSIAKALDKKQALVFARQCIKAMDPGAE</sequence>
<keyword evidence="2" id="KW-1185">Reference proteome</keyword>